<keyword evidence="1" id="KW-0812">Transmembrane</keyword>
<organism evidence="2 3">
    <name type="scientific">[Mycobacterium] wendilense</name>
    <dbReference type="NCBI Taxonomy" id="3064284"/>
    <lineage>
        <taxon>Bacteria</taxon>
        <taxon>Bacillati</taxon>
        <taxon>Actinomycetota</taxon>
        <taxon>Actinomycetes</taxon>
        <taxon>Mycobacteriales</taxon>
        <taxon>Mycobacteriaceae</taxon>
        <taxon>Mycolicibacter</taxon>
    </lineage>
</organism>
<sequence length="130" mass="13535">MDFDQTMVVVLAIILAAGHLAVAALMVLLSSRAASGKLARNQWAGIRTPSTMRSDQAWVRGHAAAAKLSPLFLTNALAAIVLVLYGSLRAWPASSIMGWSISFFASFAALAVYAGVVAGRAAKSAEGESE</sequence>
<accession>A0ABM9ME18</accession>
<name>A0ABM9ME18_9MYCO</name>
<evidence type="ECO:0000313" key="3">
    <source>
        <dbReference type="Proteomes" id="UP001190466"/>
    </source>
</evidence>
<dbReference type="Pfam" id="PF13630">
    <property type="entry name" value="SdpI"/>
    <property type="match status" value="1"/>
</dbReference>
<dbReference type="RefSeq" id="WP_316516809.1">
    <property type="nucleotide sequence ID" value="NZ_OY726395.1"/>
</dbReference>
<dbReference type="EMBL" id="OY726395">
    <property type="protein sequence ID" value="CAJ1582889.1"/>
    <property type="molecule type" value="Genomic_DNA"/>
</dbReference>
<keyword evidence="3" id="KW-1185">Reference proteome</keyword>
<dbReference type="InterPro" id="IPR025962">
    <property type="entry name" value="SdpI/YhfL"/>
</dbReference>
<proteinExistence type="predicted"/>
<feature type="transmembrane region" description="Helical" evidence="1">
    <location>
        <begin position="6"/>
        <end position="29"/>
    </location>
</feature>
<feature type="transmembrane region" description="Helical" evidence="1">
    <location>
        <begin position="70"/>
        <end position="90"/>
    </location>
</feature>
<evidence type="ECO:0000313" key="2">
    <source>
        <dbReference type="EMBL" id="CAJ1582889.1"/>
    </source>
</evidence>
<protein>
    <submittedName>
        <fullName evidence="2">SdpI family protein</fullName>
    </submittedName>
</protein>
<keyword evidence="1" id="KW-1133">Transmembrane helix</keyword>
<feature type="transmembrane region" description="Helical" evidence="1">
    <location>
        <begin position="96"/>
        <end position="116"/>
    </location>
</feature>
<gene>
    <name evidence="2" type="ORF">MU0050_002330</name>
</gene>
<dbReference type="Proteomes" id="UP001190466">
    <property type="component" value="Chromosome"/>
</dbReference>
<reference evidence="2 3" key="1">
    <citation type="submission" date="2023-08" db="EMBL/GenBank/DDBJ databases">
        <authorList>
            <person name="Folkvardsen B D."/>
            <person name="Norman A."/>
        </authorList>
    </citation>
    <scope>NUCLEOTIDE SEQUENCE [LARGE SCALE GENOMIC DNA]</scope>
    <source>
        <strain evidence="2 3">Mu0050</strain>
    </source>
</reference>
<evidence type="ECO:0000256" key="1">
    <source>
        <dbReference type="SAM" id="Phobius"/>
    </source>
</evidence>
<keyword evidence="1" id="KW-0472">Membrane</keyword>